<gene>
    <name evidence="2" type="ORF">QBC40DRAFT_278107</name>
</gene>
<keyword evidence="3" id="KW-1185">Reference proteome</keyword>
<reference evidence="2" key="2">
    <citation type="submission" date="2023-05" db="EMBL/GenBank/DDBJ databases">
        <authorList>
            <consortium name="Lawrence Berkeley National Laboratory"/>
            <person name="Steindorff A."/>
            <person name="Hensen N."/>
            <person name="Bonometti L."/>
            <person name="Westerberg I."/>
            <person name="Brannstrom I.O."/>
            <person name="Guillou S."/>
            <person name="Cros-Aarteil S."/>
            <person name="Calhoun S."/>
            <person name="Haridas S."/>
            <person name="Kuo A."/>
            <person name="Mondo S."/>
            <person name="Pangilinan J."/>
            <person name="Riley R."/>
            <person name="Labutti K."/>
            <person name="Andreopoulos B."/>
            <person name="Lipzen A."/>
            <person name="Chen C."/>
            <person name="Yanf M."/>
            <person name="Daum C."/>
            <person name="Ng V."/>
            <person name="Clum A."/>
            <person name="Ohm R."/>
            <person name="Martin F."/>
            <person name="Silar P."/>
            <person name="Natvig D."/>
            <person name="Lalanne C."/>
            <person name="Gautier V."/>
            <person name="Ament-Velasquez S.L."/>
            <person name="Kruys A."/>
            <person name="Hutchinson M.I."/>
            <person name="Powell A.J."/>
            <person name="Barry K."/>
            <person name="Miller A.N."/>
            <person name="Grigoriev I.V."/>
            <person name="Debuchy R."/>
            <person name="Gladieux P."/>
            <person name="Thoren M.H."/>
            <person name="Johannesson H."/>
        </authorList>
    </citation>
    <scope>NUCLEOTIDE SEQUENCE</scope>
    <source>
        <strain evidence="2">CBS 315.58</strain>
    </source>
</reference>
<accession>A0AAN7AW18</accession>
<reference evidence="2" key="1">
    <citation type="journal article" date="2023" name="Mol. Phylogenet. Evol.">
        <title>Genome-scale phylogeny and comparative genomics of the fungal order Sordariales.</title>
        <authorList>
            <person name="Hensen N."/>
            <person name="Bonometti L."/>
            <person name="Westerberg I."/>
            <person name="Brannstrom I.O."/>
            <person name="Guillou S."/>
            <person name="Cros-Aarteil S."/>
            <person name="Calhoun S."/>
            <person name="Haridas S."/>
            <person name="Kuo A."/>
            <person name="Mondo S."/>
            <person name="Pangilinan J."/>
            <person name="Riley R."/>
            <person name="LaButti K."/>
            <person name="Andreopoulos B."/>
            <person name="Lipzen A."/>
            <person name="Chen C."/>
            <person name="Yan M."/>
            <person name="Daum C."/>
            <person name="Ng V."/>
            <person name="Clum A."/>
            <person name="Steindorff A."/>
            <person name="Ohm R.A."/>
            <person name="Martin F."/>
            <person name="Silar P."/>
            <person name="Natvig D.O."/>
            <person name="Lalanne C."/>
            <person name="Gautier V."/>
            <person name="Ament-Velasquez S.L."/>
            <person name="Kruys A."/>
            <person name="Hutchinson M.I."/>
            <person name="Powell A.J."/>
            <person name="Barry K."/>
            <person name="Miller A.N."/>
            <person name="Grigoriev I.V."/>
            <person name="Debuchy R."/>
            <person name="Gladieux P."/>
            <person name="Hiltunen Thoren M."/>
            <person name="Johannesson H."/>
        </authorList>
    </citation>
    <scope>NUCLEOTIDE SEQUENCE</scope>
    <source>
        <strain evidence="2">CBS 315.58</strain>
    </source>
</reference>
<feature type="compositionally biased region" description="Polar residues" evidence="1">
    <location>
        <begin position="104"/>
        <end position="114"/>
    </location>
</feature>
<evidence type="ECO:0000313" key="2">
    <source>
        <dbReference type="EMBL" id="KAK4201563.1"/>
    </source>
</evidence>
<feature type="region of interest" description="Disordered" evidence="1">
    <location>
        <begin position="779"/>
        <end position="817"/>
    </location>
</feature>
<feature type="region of interest" description="Disordered" evidence="1">
    <location>
        <begin position="619"/>
        <end position="739"/>
    </location>
</feature>
<organism evidence="2 3">
    <name type="scientific">Triangularia verruculosa</name>
    <dbReference type="NCBI Taxonomy" id="2587418"/>
    <lineage>
        <taxon>Eukaryota</taxon>
        <taxon>Fungi</taxon>
        <taxon>Dikarya</taxon>
        <taxon>Ascomycota</taxon>
        <taxon>Pezizomycotina</taxon>
        <taxon>Sordariomycetes</taxon>
        <taxon>Sordariomycetidae</taxon>
        <taxon>Sordariales</taxon>
        <taxon>Podosporaceae</taxon>
        <taxon>Triangularia</taxon>
    </lineage>
</organism>
<proteinExistence type="predicted"/>
<dbReference type="Proteomes" id="UP001303160">
    <property type="component" value="Unassembled WGS sequence"/>
</dbReference>
<feature type="compositionally biased region" description="Polar residues" evidence="1">
    <location>
        <begin position="139"/>
        <end position="153"/>
    </location>
</feature>
<feature type="compositionally biased region" description="Acidic residues" evidence="1">
    <location>
        <begin position="779"/>
        <end position="816"/>
    </location>
</feature>
<feature type="region of interest" description="Disordered" evidence="1">
    <location>
        <begin position="269"/>
        <end position="327"/>
    </location>
</feature>
<feature type="compositionally biased region" description="Low complexity" evidence="1">
    <location>
        <begin position="619"/>
        <end position="634"/>
    </location>
</feature>
<feature type="compositionally biased region" description="Low complexity" evidence="1">
    <location>
        <begin position="1"/>
        <end position="15"/>
    </location>
</feature>
<feature type="compositionally biased region" description="Polar residues" evidence="1">
    <location>
        <begin position="43"/>
        <end position="62"/>
    </location>
</feature>
<feature type="compositionally biased region" description="Polar residues" evidence="1">
    <location>
        <begin position="714"/>
        <end position="731"/>
    </location>
</feature>
<evidence type="ECO:0000256" key="1">
    <source>
        <dbReference type="SAM" id="MobiDB-lite"/>
    </source>
</evidence>
<name>A0AAN7AW18_9PEZI</name>
<feature type="compositionally biased region" description="Acidic residues" evidence="1">
    <location>
        <begin position="163"/>
        <end position="178"/>
    </location>
</feature>
<sequence>MVQTRSSAAAASRDSIAVKPLSISDFNSDSDASIPAIPRISVKSPNTLRPNKTPLATLNNEINNKKRPASSTLETPVRKRGRPRKVTDPEDEEELNMAAMKAVNSFSNRQTPKKNPQGIEVLLRSTGKPSSSRRRLDGTSINETIGETPQSTKAGRRPSPVVEDSEPEDEPSEEEEDIDNRNQSVNRELGSPELDSSPPKPRQQPRQQPSPARLQPTPAVLMPSSRPRTINNLRPPTPSKEQQHTSLDGQILPSVEGEDEDVSAYHADDNMSEMEEADEPDLDGGDDGRQEDDEGEEEPQEHEDSEEEEDVEDSEEDDTHFHPPINIHVPEMVDRRLIVTLDSEHLNSLRSLLGKEQWTDLGNFWELEIYGGDGFHFASESPPATSSGERCLEALYALRQCLEGLKSPGDLESQNENLIRLQNPLNRELTNVARKVAKLRQSLRQPGIEQQKVSGDAQQFVIPTLVLTLRDLFLLGTIDHKLKRHRALPLLAKIGTFTCVTVQYVTSITKRLASLVRDLMEYCEDEAAIVQLGWNGFSRVLDEWKFELQEKIGAVNEEMSRQEKIARDKAIKESKRRQQEIELAKFNEQWNRMAASTQAMKHQPSPMALKQRLTDQYISPPQESVSPPQSVPRRTSGRPCSSYIETAHAGPSRTQHHQLQAEVPQSRIRPSWKSGHRQVGLPHSSQHAPPPQAKEGRSRIHAPWQPRQQIDPPIQSTTRPSVQQHPARQLQSSSSPVVRRRVNNVMAIDSSPEPEPLAVPGHIVTPSRQARPRVEVEVEEVEEVEEQEAEDEVLGEDEGTADAADEDEEEDDDDEEAFGRVWLDSEKDFLVEELEKIVSQGITKRDLEDCADCLDCSVSEIRRQIVLLQREGRWHGSL</sequence>
<evidence type="ECO:0000313" key="3">
    <source>
        <dbReference type="Proteomes" id="UP001303160"/>
    </source>
</evidence>
<feature type="compositionally biased region" description="Acidic residues" evidence="1">
    <location>
        <begin position="270"/>
        <end position="318"/>
    </location>
</feature>
<comment type="caution">
    <text evidence="2">The sequence shown here is derived from an EMBL/GenBank/DDBJ whole genome shotgun (WGS) entry which is preliminary data.</text>
</comment>
<protein>
    <submittedName>
        <fullName evidence="2">Uncharacterized protein</fullName>
    </submittedName>
</protein>
<dbReference type="AlphaFoldDB" id="A0AAN7AW18"/>
<feature type="region of interest" description="Disordered" evidence="1">
    <location>
        <begin position="1"/>
        <end position="255"/>
    </location>
</feature>
<feature type="compositionally biased region" description="Low complexity" evidence="1">
    <location>
        <begin position="204"/>
        <end position="216"/>
    </location>
</feature>
<dbReference type="EMBL" id="MU863906">
    <property type="protein sequence ID" value="KAK4201563.1"/>
    <property type="molecule type" value="Genomic_DNA"/>
</dbReference>